<gene>
    <name evidence="1" type="ORF">C7Y47_11375</name>
</gene>
<evidence type="ECO:0000313" key="1">
    <source>
        <dbReference type="EMBL" id="TQR33631.1"/>
    </source>
</evidence>
<protein>
    <submittedName>
        <fullName evidence="1">Uncharacterized protein</fullName>
    </submittedName>
</protein>
<evidence type="ECO:0000313" key="2">
    <source>
        <dbReference type="Proteomes" id="UP000317944"/>
    </source>
</evidence>
<dbReference type="AlphaFoldDB" id="A0A544UK45"/>
<dbReference type="OrthoDB" id="2607569at2"/>
<accession>A0A544UK45</accession>
<proteinExistence type="predicted"/>
<reference evidence="1 2" key="1">
    <citation type="submission" date="2018-03" db="EMBL/GenBank/DDBJ databases">
        <title>Aerobic endospore-forming bacteria genome sequencing and assembly.</title>
        <authorList>
            <person name="Cavalcante D.A."/>
            <person name="Driks A."/>
            <person name="Putonti C."/>
            <person name="De-Souza M.T."/>
        </authorList>
    </citation>
    <scope>NUCLEOTIDE SEQUENCE [LARGE SCALE GENOMIC DNA]</scope>
    <source>
        <strain evidence="1 2">SDF0037</strain>
    </source>
</reference>
<organism evidence="1 2">
    <name type="scientific">Lysinibacillus sphaericus</name>
    <name type="common">Bacillus sphaericus</name>
    <dbReference type="NCBI Taxonomy" id="1421"/>
    <lineage>
        <taxon>Bacteria</taxon>
        <taxon>Bacillati</taxon>
        <taxon>Bacillota</taxon>
        <taxon>Bacilli</taxon>
        <taxon>Bacillales</taxon>
        <taxon>Bacillaceae</taxon>
        <taxon>Lysinibacillus</taxon>
    </lineage>
</organism>
<dbReference type="RefSeq" id="WP_142508889.1">
    <property type="nucleotide sequence ID" value="NZ_SADV01000007.1"/>
</dbReference>
<sequence length="108" mass="13110">MFDINKEIEMYGRDIDDIIEVSPFEGTYLLHMRSQIERELYTFTNDEKIKLYSYDLNLIKNAKKIANHIEEIYDFKLSKEPLEEWWWHLDRVASGEIKFTLTPLFNEE</sequence>
<dbReference type="Proteomes" id="UP000317944">
    <property type="component" value="Unassembled WGS sequence"/>
</dbReference>
<dbReference type="EMBL" id="SADV01000007">
    <property type="protein sequence ID" value="TQR33631.1"/>
    <property type="molecule type" value="Genomic_DNA"/>
</dbReference>
<name>A0A544UK45_LYSSH</name>
<comment type="caution">
    <text evidence="1">The sequence shown here is derived from an EMBL/GenBank/DDBJ whole genome shotgun (WGS) entry which is preliminary data.</text>
</comment>